<proteinExistence type="predicted"/>
<accession>A0A2P5HU00</accession>
<keyword evidence="1" id="KW-0472">Membrane</keyword>
<keyword evidence="3" id="KW-1185">Reference proteome</keyword>
<sequence>MAVNLHAHSHIRKIWPDVAHIHDNHYENWLTYVDSLSAKVFEWSADANGLRAPFRCATTSLDTTLDLVGVLRDMRAQRWGAQPRTDCLEDMTRAEVVAKIQADNLMGLGGQPHDDILNAVCLAISIWMSFEIGAYDKSDWFVFKKVTQWTEHMTLAQLLSNTFPKTPPPSSLNTQAMIHPKLTMEYLCTFHKFDWKFTQNLSEHLDIRWASSDNSKPTLMIYKHKVFLRNERKEHLLGHRRSKLPIDLVEEALDTLNLLFPYDDRRTRRILGTKDREADFHDLAWCGRGRSLDLRRYSYWGERIMQLSEISKGELLGFSQLKADRDGRNLMQAMNFWTAIWVALLTIVSVVFGALSIRYAVLSYQVSVASYEVSKIAYELALAQACAVADAGAQLPQFCHGNLSVGG</sequence>
<evidence type="ECO:0000313" key="2">
    <source>
        <dbReference type="EMBL" id="POS73695.1"/>
    </source>
</evidence>
<comment type="caution">
    <text evidence="2">The sequence shown here is derived from an EMBL/GenBank/DDBJ whole genome shotgun (WGS) entry which is preliminary data.</text>
</comment>
<gene>
    <name evidence="2" type="ORF">DHEL01_v207908</name>
</gene>
<reference evidence="2" key="1">
    <citation type="submission" date="2017-09" db="EMBL/GenBank/DDBJ databases">
        <title>Polyketide synthases of a Diaporthe helianthi virulent isolate.</title>
        <authorList>
            <person name="Baroncelli R."/>
        </authorList>
    </citation>
    <scope>NUCLEOTIDE SEQUENCE [LARGE SCALE GENOMIC DNA]</scope>
    <source>
        <strain evidence="2">7/96</strain>
    </source>
</reference>
<dbReference type="OrthoDB" id="5428890at2759"/>
<dbReference type="Proteomes" id="UP000094444">
    <property type="component" value="Unassembled WGS sequence"/>
</dbReference>
<evidence type="ECO:0000313" key="3">
    <source>
        <dbReference type="Proteomes" id="UP000094444"/>
    </source>
</evidence>
<dbReference type="AlphaFoldDB" id="A0A2P5HU00"/>
<feature type="transmembrane region" description="Helical" evidence="1">
    <location>
        <begin position="336"/>
        <end position="357"/>
    </location>
</feature>
<keyword evidence="1" id="KW-0812">Transmembrane</keyword>
<organism evidence="2 3">
    <name type="scientific">Diaporthe helianthi</name>
    <dbReference type="NCBI Taxonomy" id="158607"/>
    <lineage>
        <taxon>Eukaryota</taxon>
        <taxon>Fungi</taxon>
        <taxon>Dikarya</taxon>
        <taxon>Ascomycota</taxon>
        <taxon>Pezizomycotina</taxon>
        <taxon>Sordariomycetes</taxon>
        <taxon>Sordariomycetidae</taxon>
        <taxon>Diaporthales</taxon>
        <taxon>Diaporthaceae</taxon>
        <taxon>Diaporthe</taxon>
    </lineage>
</organism>
<dbReference type="EMBL" id="MAVT02000750">
    <property type="protein sequence ID" value="POS73695.1"/>
    <property type="molecule type" value="Genomic_DNA"/>
</dbReference>
<evidence type="ECO:0000256" key="1">
    <source>
        <dbReference type="SAM" id="Phobius"/>
    </source>
</evidence>
<keyword evidence="1" id="KW-1133">Transmembrane helix</keyword>
<name>A0A2P5HU00_DIAHE</name>
<dbReference type="InParanoid" id="A0A2P5HU00"/>
<protein>
    <submittedName>
        <fullName evidence="2">Uncharacterized protein</fullName>
    </submittedName>
</protein>